<dbReference type="RefSeq" id="WP_185134242.1">
    <property type="nucleotide sequence ID" value="NZ_JACJVR010000005.1"/>
</dbReference>
<evidence type="ECO:0000313" key="3">
    <source>
        <dbReference type="Proteomes" id="UP000553776"/>
    </source>
</evidence>
<keyword evidence="1" id="KW-1133">Transmembrane helix</keyword>
<organism evidence="2 3">
    <name type="scientific">Cohnella xylanilytica</name>
    <dbReference type="NCBI Taxonomy" id="557555"/>
    <lineage>
        <taxon>Bacteria</taxon>
        <taxon>Bacillati</taxon>
        <taxon>Bacillota</taxon>
        <taxon>Bacilli</taxon>
        <taxon>Bacillales</taxon>
        <taxon>Paenibacillaceae</taxon>
        <taxon>Cohnella</taxon>
    </lineage>
</organism>
<dbReference type="Proteomes" id="UP000553776">
    <property type="component" value="Unassembled WGS sequence"/>
</dbReference>
<name>A0A841TPG5_9BACL</name>
<reference evidence="2 3" key="1">
    <citation type="submission" date="2020-08" db="EMBL/GenBank/DDBJ databases">
        <title>Cohnella phylogeny.</title>
        <authorList>
            <person name="Dunlap C."/>
        </authorList>
    </citation>
    <scope>NUCLEOTIDE SEQUENCE [LARGE SCALE GENOMIC DNA]</scope>
    <source>
        <strain evidence="2 3">DSM 25239</strain>
    </source>
</reference>
<protein>
    <submittedName>
        <fullName evidence="2">Uncharacterized protein</fullName>
    </submittedName>
</protein>
<dbReference type="EMBL" id="JACJVR010000005">
    <property type="protein sequence ID" value="MBB6690216.1"/>
    <property type="molecule type" value="Genomic_DNA"/>
</dbReference>
<sequence length="422" mass="46200">MDPTDKELKEQLSQGPLVRNGFDDRLRKRIEDSLDRPRSRFGRTTRVRWSTAGAAALLLIFALAGIWHWAPGSGGTNPMGSHASLAGPSESKAVPGSEENEELRSALLLGLRKDVTVPDGQIVSTYRTVLVAPQDGKLAVAAQGPGIVMPYKQTFWKIESTADDGSTESQSLIAYQAYGSKALTERPASTVANPREGLATERILYVGKEYVSVAQEVDAKGVPGEYRFVKTIKQLAASAGTDFDARTEPHVDLETVLKDEAVASSEPTANVDLWSDASAVTISSGRTEQWAIVRKPGQWTGVTYAQSAELGALDVNTEKEVPVTMPNAVVPEDRLLLDWDQIRKIEPSATDAYMFQELLAAVVDREIRIYPYKQKNGLNNPLSLELEPNESIIMVEWALNQSETKNYADQWRTKVAAILGQS</sequence>
<gene>
    <name evidence="2" type="ORF">H7B90_02270</name>
</gene>
<keyword evidence="1" id="KW-0472">Membrane</keyword>
<proteinExistence type="predicted"/>
<keyword evidence="3" id="KW-1185">Reference proteome</keyword>
<comment type="caution">
    <text evidence="2">The sequence shown here is derived from an EMBL/GenBank/DDBJ whole genome shotgun (WGS) entry which is preliminary data.</text>
</comment>
<evidence type="ECO:0000313" key="2">
    <source>
        <dbReference type="EMBL" id="MBB6690216.1"/>
    </source>
</evidence>
<dbReference type="AlphaFoldDB" id="A0A841TPG5"/>
<evidence type="ECO:0000256" key="1">
    <source>
        <dbReference type="SAM" id="Phobius"/>
    </source>
</evidence>
<accession>A0A841TPG5</accession>
<feature type="transmembrane region" description="Helical" evidence="1">
    <location>
        <begin position="47"/>
        <end position="70"/>
    </location>
</feature>
<keyword evidence="1" id="KW-0812">Transmembrane</keyword>